<evidence type="ECO:0000256" key="1">
    <source>
        <dbReference type="SAM" id="MobiDB-lite"/>
    </source>
</evidence>
<evidence type="ECO:0000313" key="2">
    <source>
        <dbReference type="EMBL" id="MFI2473515.1"/>
    </source>
</evidence>
<feature type="region of interest" description="Disordered" evidence="1">
    <location>
        <begin position="35"/>
        <end position="65"/>
    </location>
</feature>
<comment type="caution">
    <text evidence="2">The sequence shown here is derived from an EMBL/GenBank/DDBJ whole genome shotgun (WGS) entry which is preliminary data.</text>
</comment>
<dbReference type="EMBL" id="JBIRYO010000005">
    <property type="protein sequence ID" value="MFI2473515.1"/>
    <property type="molecule type" value="Genomic_DNA"/>
</dbReference>
<organism evidence="2 3">
    <name type="scientific">Nocardia xishanensis</name>
    <dbReference type="NCBI Taxonomy" id="238964"/>
    <lineage>
        <taxon>Bacteria</taxon>
        <taxon>Bacillati</taxon>
        <taxon>Actinomycetota</taxon>
        <taxon>Actinomycetes</taxon>
        <taxon>Mycobacteriales</taxon>
        <taxon>Nocardiaceae</taxon>
        <taxon>Nocardia</taxon>
    </lineage>
</organism>
<proteinExistence type="predicted"/>
<keyword evidence="3" id="KW-1185">Reference proteome</keyword>
<gene>
    <name evidence="2" type="ORF">ACH49W_09070</name>
</gene>
<dbReference type="Proteomes" id="UP001611415">
    <property type="component" value="Unassembled WGS sequence"/>
</dbReference>
<evidence type="ECO:0000313" key="3">
    <source>
        <dbReference type="Proteomes" id="UP001611415"/>
    </source>
</evidence>
<protein>
    <submittedName>
        <fullName evidence="2">Uncharacterized protein</fullName>
    </submittedName>
</protein>
<accession>A0ABW7WXE3</accession>
<name>A0ABW7WXE3_9NOCA</name>
<sequence length="65" mass="7631">MLVFAALLDRRKMDARIRWTEHRDVFRIEFEGKGDVPARPKSRRRTAEPKTFDMSIGGPHHGINR</sequence>
<reference evidence="2 3" key="1">
    <citation type="submission" date="2024-10" db="EMBL/GenBank/DDBJ databases">
        <title>The Natural Products Discovery Center: Release of the First 8490 Sequenced Strains for Exploring Actinobacteria Biosynthetic Diversity.</title>
        <authorList>
            <person name="Kalkreuter E."/>
            <person name="Kautsar S.A."/>
            <person name="Yang D."/>
            <person name="Bader C.D."/>
            <person name="Teijaro C.N."/>
            <person name="Fluegel L."/>
            <person name="Davis C.M."/>
            <person name="Simpson J.R."/>
            <person name="Lauterbach L."/>
            <person name="Steele A.D."/>
            <person name="Gui C."/>
            <person name="Meng S."/>
            <person name="Li G."/>
            <person name="Viehrig K."/>
            <person name="Ye F."/>
            <person name="Su P."/>
            <person name="Kiefer A.F."/>
            <person name="Nichols A."/>
            <person name="Cepeda A.J."/>
            <person name="Yan W."/>
            <person name="Fan B."/>
            <person name="Jiang Y."/>
            <person name="Adhikari A."/>
            <person name="Zheng C.-J."/>
            <person name="Schuster L."/>
            <person name="Cowan T.M."/>
            <person name="Smanski M.J."/>
            <person name="Chevrette M.G."/>
            <person name="De Carvalho L.P.S."/>
            <person name="Shen B."/>
        </authorList>
    </citation>
    <scope>NUCLEOTIDE SEQUENCE [LARGE SCALE GENOMIC DNA]</scope>
    <source>
        <strain evidence="2 3">NPDC019275</strain>
    </source>
</reference>
<dbReference type="RefSeq" id="WP_357409467.1">
    <property type="nucleotide sequence ID" value="NZ_JBEYCD010000015.1"/>
</dbReference>